<sequence length="95" mass="10812">CNMHRGCDQENEFASQTLSIVSPGRKYGSMSSKCKGCGAELKWCEMPTGKKMPLDFKPMIMVQVKEDIGEMISVYMPHWASCEKAGQFRENRTKR</sequence>
<reference evidence="1" key="1">
    <citation type="journal article" date="2015" name="Nature">
        <title>Complex archaea that bridge the gap between prokaryotes and eukaryotes.</title>
        <authorList>
            <person name="Spang A."/>
            <person name="Saw J.H."/>
            <person name="Jorgensen S.L."/>
            <person name="Zaremba-Niedzwiedzka K."/>
            <person name="Martijn J."/>
            <person name="Lind A.E."/>
            <person name="van Eijk R."/>
            <person name="Schleper C."/>
            <person name="Guy L."/>
            <person name="Ettema T.J."/>
        </authorList>
    </citation>
    <scope>NUCLEOTIDE SEQUENCE</scope>
</reference>
<gene>
    <name evidence="1" type="ORF">LCGC14_2266210</name>
</gene>
<dbReference type="EMBL" id="LAZR01031229">
    <property type="protein sequence ID" value="KKL54354.1"/>
    <property type="molecule type" value="Genomic_DNA"/>
</dbReference>
<protein>
    <submittedName>
        <fullName evidence="1">Uncharacterized protein</fullName>
    </submittedName>
</protein>
<accession>A0A0F9CYJ3</accession>
<name>A0A0F9CYJ3_9ZZZZ</name>
<organism evidence="1">
    <name type="scientific">marine sediment metagenome</name>
    <dbReference type="NCBI Taxonomy" id="412755"/>
    <lineage>
        <taxon>unclassified sequences</taxon>
        <taxon>metagenomes</taxon>
        <taxon>ecological metagenomes</taxon>
    </lineage>
</organism>
<feature type="non-terminal residue" evidence="1">
    <location>
        <position position="1"/>
    </location>
</feature>
<comment type="caution">
    <text evidence="1">The sequence shown here is derived from an EMBL/GenBank/DDBJ whole genome shotgun (WGS) entry which is preliminary data.</text>
</comment>
<dbReference type="AlphaFoldDB" id="A0A0F9CYJ3"/>
<evidence type="ECO:0000313" key="1">
    <source>
        <dbReference type="EMBL" id="KKL54354.1"/>
    </source>
</evidence>
<proteinExistence type="predicted"/>